<dbReference type="InterPro" id="IPR009351">
    <property type="entry name" value="AlkZ-like"/>
</dbReference>
<name>A0A853DQ69_9MICO</name>
<dbReference type="AlphaFoldDB" id="A0A853DQ69"/>
<keyword evidence="2" id="KW-1185">Reference proteome</keyword>
<reference evidence="1 2" key="1">
    <citation type="submission" date="2020-07" db="EMBL/GenBank/DDBJ databases">
        <title>Sequencing the genomes of 1000 actinobacteria strains.</title>
        <authorList>
            <person name="Klenk H.-P."/>
        </authorList>
    </citation>
    <scope>NUCLEOTIDE SEQUENCE [LARGE SCALE GENOMIC DNA]</scope>
    <source>
        <strain evidence="1 2">DSM 29531</strain>
    </source>
</reference>
<evidence type="ECO:0000313" key="2">
    <source>
        <dbReference type="Proteomes" id="UP000571817"/>
    </source>
</evidence>
<dbReference type="EMBL" id="JACCFW010000001">
    <property type="protein sequence ID" value="NYJ76265.1"/>
    <property type="molecule type" value="Genomic_DNA"/>
</dbReference>
<dbReference type="PANTHER" id="PTHR38479">
    <property type="entry name" value="LMO0824 PROTEIN"/>
    <property type="match status" value="1"/>
</dbReference>
<evidence type="ECO:0000313" key="1">
    <source>
        <dbReference type="EMBL" id="NYJ76265.1"/>
    </source>
</evidence>
<dbReference type="PANTHER" id="PTHR38479:SF2">
    <property type="entry name" value="WINGED HELIX DNA-BINDING DOMAIN-CONTAINING PROTEIN"/>
    <property type="match status" value="1"/>
</dbReference>
<comment type="caution">
    <text evidence="1">The sequence shown here is derived from an EMBL/GenBank/DDBJ whole genome shotgun (WGS) entry which is preliminary data.</text>
</comment>
<dbReference type="Proteomes" id="UP000571817">
    <property type="component" value="Unassembled WGS sequence"/>
</dbReference>
<organism evidence="1 2">
    <name type="scientific">Allobranchiibius huperziae</name>
    <dbReference type="NCBI Taxonomy" id="1874116"/>
    <lineage>
        <taxon>Bacteria</taxon>
        <taxon>Bacillati</taxon>
        <taxon>Actinomycetota</taxon>
        <taxon>Actinomycetes</taxon>
        <taxon>Micrococcales</taxon>
        <taxon>Dermacoccaceae</taxon>
        <taxon>Allobranchiibius</taxon>
    </lineage>
</organism>
<evidence type="ECO:0008006" key="3">
    <source>
        <dbReference type="Google" id="ProtNLM"/>
    </source>
</evidence>
<dbReference type="Pfam" id="PF06224">
    <property type="entry name" value="AlkZ-like"/>
    <property type="match status" value="1"/>
</dbReference>
<dbReference type="RefSeq" id="WP_179483343.1">
    <property type="nucleotide sequence ID" value="NZ_JACCFW010000001.1"/>
</dbReference>
<proteinExistence type="predicted"/>
<protein>
    <recommendedName>
        <fullName evidence="3">Winged helix DNA-binding domain-containing protein</fullName>
    </recommendedName>
</protein>
<sequence>MASSWAAALGWRLRRHHLIADPAGSVEDVVGRLVAVPAWLGDASTAIRLRLGDSEKGDVDAAIAAGRVVCVYAFRGATHLMTPDNAAAHMSVRGAGRQWELASWRTFYGLEPGDWPRLRAAVREALSDGPLTQHELAQAVAKRPAHRHLLQAFEDRSHTFLKPFCWQGDLCFAPSRDGAATFRSFDSIPTWRGLEDVDDAGPSAIRAYLAAYGPATRDHIDHWLAQGLSAGRRRLAHWIEDMADELTELVIDGDAALCLTEHAADIVSATPTRDVVLLPGYDQWVMGAGTSDTHVVPPKHRVLATRGANTVLIGGRFSGTWERAGDTVRVRWLDGESAGATASLRKAAQSLSAVLGSRLRVQTL</sequence>
<accession>A0A853DQ69</accession>
<gene>
    <name evidence="1" type="ORF">HNR15_003228</name>
</gene>